<dbReference type="GO" id="GO:0046872">
    <property type="term" value="F:metal ion binding"/>
    <property type="evidence" value="ECO:0007669"/>
    <property type="project" value="InterPro"/>
</dbReference>
<dbReference type="EMBL" id="FMZE01000001">
    <property type="protein sequence ID" value="SDC21308.1"/>
    <property type="molecule type" value="Genomic_DNA"/>
</dbReference>
<feature type="compositionally biased region" description="Basic residues" evidence="1">
    <location>
        <begin position="216"/>
        <end position="226"/>
    </location>
</feature>
<dbReference type="InterPro" id="IPR017517">
    <property type="entry name" value="Maleyloyr_isom"/>
</dbReference>
<sequence length="226" mass="23737">MLTNLPDNLPELDAGAVRAGLDVVARVTSADLRLPTPCAEWSLGDLLAHMTAQHHGFAAAAEGEGADPSAWRLRPLGDDPVSDYLTSANKVLAAFARPGVLERPFALPEIHPDTVPGRLAVSFHFVDYVVHGWDVAVSLGLPFDPGANEAEAALRIALQVPGGDSRLEPGAAFGPVVPAQAEASTMDRVLAALGRSPQWTPATAGRAGAEGSWSSRPRRRVPHSGR</sequence>
<dbReference type="InterPro" id="IPR024344">
    <property type="entry name" value="MDMPI_metal-binding"/>
</dbReference>
<proteinExistence type="predicted"/>
<dbReference type="STRING" id="530584.SAMN05421630_101834"/>
<keyword evidence="3" id="KW-1185">Reference proteome</keyword>
<dbReference type="OrthoDB" id="5185819at2"/>
<evidence type="ECO:0000256" key="1">
    <source>
        <dbReference type="SAM" id="MobiDB-lite"/>
    </source>
</evidence>
<reference evidence="2 3" key="1">
    <citation type="submission" date="2016-10" db="EMBL/GenBank/DDBJ databases">
        <authorList>
            <person name="de Groot N.N."/>
        </authorList>
    </citation>
    <scope>NUCLEOTIDE SEQUENCE [LARGE SCALE GENOMIC DNA]</scope>
    <source>
        <strain evidence="2 3">CGMCC 4.5506</strain>
    </source>
</reference>
<gene>
    <name evidence="2" type="ORF">SAMN05421630_101834</name>
</gene>
<evidence type="ECO:0000313" key="3">
    <source>
        <dbReference type="Proteomes" id="UP000199494"/>
    </source>
</evidence>
<dbReference type="SUPFAM" id="SSF109854">
    <property type="entry name" value="DinB/YfiT-like putative metalloenzymes"/>
    <property type="match status" value="1"/>
</dbReference>
<feature type="region of interest" description="Disordered" evidence="1">
    <location>
        <begin position="194"/>
        <end position="226"/>
    </location>
</feature>
<protein>
    <submittedName>
        <fullName evidence="2">TIGR03086 family protein</fullName>
    </submittedName>
</protein>
<dbReference type="RefSeq" id="WP_091797211.1">
    <property type="nucleotide sequence ID" value="NZ_CP016353.1"/>
</dbReference>
<dbReference type="InterPro" id="IPR034660">
    <property type="entry name" value="DinB/YfiT-like"/>
</dbReference>
<evidence type="ECO:0000313" key="2">
    <source>
        <dbReference type="EMBL" id="SDC21308.1"/>
    </source>
</evidence>
<dbReference type="NCBIfam" id="TIGR03083">
    <property type="entry name" value="maleylpyruvate isomerase family mycothiol-dependent enzyme"/>
    <property type="match status" value="1"/>
</dbReference>
<dbReference type="KEGG" id="pmad:BAY61_12280"/>
<dbReference type="Pfam" id="PF11716">
    <property type="entry name" value="MDMPI_N"/>
    <property type="match status" value="1"/>
</dbReference>
<dbReference type="NCBIfam" id="TIGR03086">
    <property type="entry name" value="TIGR03086 family metal-binding protein"/>
    <property type="match status" value="1"/>
</dbReference>
<accession>A0A222VNZ5</accession>
<name>A0A222VNZ5_9PSEU</name>
<dbReference type="InterPro" id="IPR017520">
    <property type="entry name" value="CHP03086"/>
</dbReference>
<dbReference type="Proteomes" id="UP000199494">
    <property type="component" value="Unassembled WGS sequence"/>
</dbReference>
<organism evidence="2 3">
    <name type="scientific">Prauserella marina</name>
    <dbReference type="NCBI Taxonomy" id="530584"/>
    <lineage>
        <taxon>Bacteria</taxon>
        <taxon>Bacillati</taxon>
        <taxon>Actinomycetota</taxon>
        <taxon>Actinomycetes</taxon>
        <taxon>Pseudonocardiales</taxon>
        <taxon>Pseudonocardiaceae</taxon>
        <taxon>Prauserella</taxon>
    </lineage>
</organism>
<dbReference type="Gene3D" id="1.20.120.450">
    <property type="entry name" value="dinb family like domain"/>
    <property type="match status" value="1"/>
</dbReference>
<dbReference type="AlphaFoldDB" id="A0A222VNZ5"/>